<evidence type="ECO:0000256" key="6">
    <source>
        <dbReference type="SAM" id="Phobius"/>
    </source>
</evidence>
<dbReference type="Proteomes" id="UP001500274">
    <property type="component" value="Unassembled WGS sequence"/>
</dbReference>
<accession>A0ABN3PEP4</accession>
<evidence type="ECO:0000256" key="4">
    <source>
        <dbReference type="ARBA" id="ARBA00023136"/>
    </source>
</evidence>
<reference evidence="8 9" key="1">
    <citation type="journal article" date="2019" name="Int. J. Syst. Evol. Microbiol.">
        <title>The Global Catalogue of Microorganisms (GCM) 10K type strain sequencing project: providing services to taxonomists for standard genome sequencing and annotation.</title>
        <authorList>
            <consortium name="The Broad Institute Genomics Platform"/>
            <consortium name="The Broad Institute Genome Sequencing Center for Infectious Disease"/>
            <person name="Wu L."/>
            <person name="Ma J."/>
        </authorList>
    </citation>
    <scope>NUCLEOTIDE SEQUENCE [LARGE SCALE GENOMIC DNA]</scope>
    <source>
        <strain evidence="8 9">JCM 16365</strain>
    </source>
</reference>
<feature type="transmembrane region" description="Helical" evidence="6">
    <location>
        <begin position="155"/>
        <end position="174"/>
    </location>
</feature>
<feature type="region of interest" description="Disordered" evidence="5">
    <location>
        <begin position="344"/>
        <end position="404"/>
    </location>
</feature>
<feature type="compositionally biased region" description="Basic and acidic residues" evidence="5">
    <location>
        <begin position="395"/>
        <end position="404"/>
    </location>
</feature>
<evidence type="ECO:0000256" key="5">
    <source>
        <dbReference type="SAM" id="MobiDB-lite"/>
    </source>
</evidence>
<dbReference type="Gene3D" id="1.10.287.1260">
    <property type="match status" value="1"/>
</dbReference>
<evidence type="ECO:0000256" key="3">
    <source>
        <dbReference type="ARBA" id="ARBA00022989"/>
    </source>
</evidence>
<sequence length="404" mass="43855">MLDNPWAQFALILAIALVAAALVTVAATVSTRLTGRRKSWPAGLVRRARAPFRALAFLVAAWIAVTVAFPLREWRPVLDQAFTILVIGATAWLLGALVAFTTDLTLGRYRIDVPDNRLARRIRTQTLIVKRLAIVLIVVLAIGAALLTFPAVRAVGASVLASAGIASIVAGLAAQSVLANIFAGLQIVFSDALRVDDVVVVEGEWGRVGEITLSYVVLDLWDERRLVLPCTYFTTTPFQNWTRRGSELLGAVELDLDWRVSPARMREHLDDVLAHTDLWDGRASVLQVTEATGGYVRVRILVTARDAPTLFDLRCLVREAMVTWTQAAMPTALPVQRVLMTEPGGPAVQAHEPTPQDAGLFTGSAEAEARADTFTQAIPVVSSGDEQDQSSKSTATREETTERT</sequence>
<protein>
    <submittedName>
        <fullName evidence="8">Mechanosensitive ion channel</fullName>
    </submittedName>
</protein>
<evidence type="ECO:0000259" key="7">
    <source>
        <dbReference type="Pfam" id="PF00924"/>
    </source>
</evidence>
<proteinExistence type="predicted"/>
<gene>
    <name evidence="8" type="ORF">GCM10009862_18750</name>
</gene>
<keyword evidence="4 6" id="KW-0472">Membrane</keyword>
<dbReference type="Pfam" id="PF00924">
    <property type="entry name" value="MS_channel_2nd"/>
    <property type="match status" value="1"/>
</dbReference>
<dbReference type="InterPro" id="IPR006685">
    <property type="entry name" value="MscS_channel_2nd"/>
</dbReference>
<comment type="caution">
    <text evidence="8">The sequence shown here is derived from an EMBL/GenBank/DDBJ whole genome shotgun (WGS) entry which is preliminary data.</text>
</comment>
<evidence type="ECO:0000256" key="1">
    <source>
        <dbReference type="ARBA" id="ARBA00004370"/>
    </source>
</evidence>
<evidence type="ECO:0000313" key="8">
    <source>
        <dbReference type="EMBL" id="GAA2579768.1"/>
    </source>
</evidence>
<keyword evidence="2 6" id="KW-0812">Transmembrane</keyword>
<dbReference type="EMBL" id="BAAARI010000012">
    <property type="protein sequence ID" value="GAA2579768.1"/>
    <property type="molecule type" value="Genomic_DNA"/>
</dbReference>
<feature type="transmembrane region" description="Helical" evidence="6">
    <location>
        <begin position="6"/>
        <end position="29"/>
    </location>
</feature>
<dbReference type="SUPFAM" id="SSF50182">
    <property type="entry name" value="Sm-like ribonucleoproteins"/>
    <property type="match status" value="1"/>
</dbReference>
<dbReference type="PANTHER" id="PTHR30566:SF25">
    <property type="entry name" value="INNER MEMBRANE PROTEIN"/>
    <property type="match status" value="1"/>
</dbReference>
<organism evidence="8 9">
    <name type="scientific">Microbacterium binotii</name>
    <dbReference type="NCBI Taxonomy" id="462710"/>
    <lineage>
        <taxon>Bacteria</taxon>
        <taxon>Bacillati</taxon>
        <taxon>Actinomycetota</taxon>
        <taxon>Actinomycetes</taxon>
        <taxon>Micrococcales</taxon>
        <taxon>Microbacteriaceae</taxon>
        <taxon>Microbacterium</taxon>
    </lineage>
</organism>
<evidence type="ECO:0000256" key="2">
    <source>
        <dbReference type="ARBA" id="ARBA00022692"/>
    </source>
</evidence>
<name>A0ABN3PEP4_9MICO</name>
<feature type="domain" description="Mechanosensitive ion channel MscS" evidence="7">
    <location>
        <begin position="177"/>
        <end position="243"/>
    </location>
</feature>
<dbReference type="InterPro" id="IPR023408">
    <property type="entry name" value="MscS_beta-dom_sf"/>
</dbReference>
<dbReference type="InterPro" id="IPR010920">
    <property type="entry name" value="LSM_dom_sf"/>
</dbReference>
<feature type="transmembrane region" description="Helical" evidence="6">
    <location>
        <begin position="50"/>
        <end position="69"/>
    </location>
</feature>
<comment type="subcellular location">
    <subcellularLocation>
        <location evidence="1">Membrane</location>
    </subcellularLocation>
</comment>
<dbReference type="RefSeq" id="WP_344228912.1">
    <property type="nucleotide sequence ID" value="NZ_BAAARI010000012.1"/>
</dbReference>
<dbReference type="PANTHER" id="PTHR30566">
    <property type="entry name" value="YNAI-RELATED MECHANOSENSITIVE ION CHANNEL"/>
    <property type="match status" value="1"/>
</dbReference>
<evidence type="ECO:0000313" key="9">
    <source>
        <dbReference type="Proteomes" id="UP001500274"/>
    </source>
</evidence>
<feature type="transmembrane region" description="Helical" evidence="6">
    <location>
        <begin position="81"/>
        <end position="106"/>
    </location>
</feature>
<keyword evidence="9" id="KW-1185">Reference proteome</keyword>
<feature type="transmembrane region" description="Helical" evidence="6">
    <location>
        <begin position="127"/>
        <end position="149"/>
    </location>
</feature>
<keyword evidence="3 6" id="KW-1133">Transmembrane helix</keyword>
<dbReference type="Gene3D" id="2.30.30.60">
    <property type="match status" value="1"/>
</dbReference>